<feature type="region of interest" description="Disordered" evidence="1">
    <location>
        <begin position="1"/>
        <end position="26"/>
    </location>
</feature>
<keyword evidence="3" id="KW-1185">Reference proteome</keyword>
<dbReference type="RefSeq" id="WP_394820887.1">
    <property type="nucleotide sequence ID" value="NZ_CP089984.1"/>
</dbReference>
<name>A0ABZ2LK30_9BACT</name>
<reference evidence="2 3" key="1">
    <citation type="submission" date="2021-12" db="EMBL/GenBank/DDBJ databases">
        <title>Discovery of the Pendulisporaceae a myxobacterial family with distinct sporulation behavior and unique specialized metabolism.</title>
        <authorList>
            <person name="Garcia R."/>
            <person name="Popoff A."/>
            <person name="Bader C.D."/>
            <person name="Loehr J."/>
            <person name="Walesch S."/>
            <person name="Walt C."/>
            <person name="Boldt J."/>
            <person name="Bunk B."/>
            <person name="Haeckl F.J.F.P.J."/>
            <person name="Gunesch A.P."/>
            <person name="Birkelbach J."/>
            <person name="Nuebel U."/>
            <person name="Pietschmann T."/>
            <person name="Bach T."/>
            <person name="Mueller R."/>
        </authorList>
    </citation>
    <scope>NUCLEOTIDE SEQUENCE [LARGE SCALE GENOMIC DNA]</scope>
    <source>
        <strain evidence="2 3">MSr11954</strain>
    </source>
</reference>
<feature type="compositionally biased region" description="Basic residues" evidence="1">
    <location>
        <begin position="17"/>
        <end position="26"/>
    </location>
</feature>
<organism evidence="2 3">
    <name type="scientific">Pendulispora albinea</name>
    <dbReference type="NCBI Taxonomy" id="2741071"/>
    <lineage>
        <taxon>Bacteria</taxon>
        <taxon>Pseudomonadati</taxon>
        <taxon>Myxococcota</taxon>
        <taxon>Myxococcia</taxon>
        <taxon>Myxococcales</taxon>
        <taxon>Sorangiineae</taxon>
        <taxon>Pendulisporaceae</taxon>
        <taxon>Pendulispora</taxon>
    </lineage>
</organism>
<evidence type="ECO:0000256" key="1">
    <source>
        <dbReference type="SAM" id="MobiDB-lite"/>
    </source>
</evidence>
<gene>
    <name evidence="2" type="ORF">LZC94_25785</name>
</gene>
<evidence type="ECO:0000313" key="3">
    <source>
        <dbReference type="Proteomes" id="UP001370348"/>
    </source>
</evidence>
<evidence type="ECO:0000313" key="2">
    <source>
        <dbReference type="EMBL" id="WXB11271.1"/>
    </source>
</evidence>
<accession>A0ABZ2LK30</accession>
<sequence>MMSPTSPPAPRRESSHDHRRRTHRTRRAIGILPACIYLSACAAGAPLQAQTTGAAAAAKPAPAAKPATSAPSPSSSAIERMLALGPEGEELTRRSGTWTVVSTIRVTPNAPPMVTAGLIAERTMVGLYQQEIMRPAPGSNTPDFRRIAYITFNRVEGRYQYVSMDTRFPVGIMPAWSFGAQRGPDLTFQFEPLAFVGLGREVEGRMFRSNFVITRDSEDHEFGRQYWIQSDGTAQEWLAVQYEYTRKR</sequence>
<proteinExistence type="predicted"/>
<dbReference type="Proteomes" id="UP001370348">
    <property type="component" value="Chromosome"/>
</dbReference>
<protein>
    <submittedName>
        <fullName evidence="2">DUF1579 domain-containing protein</fullName>
    </submittedName>
</protein>
<dbReference type="EMBL" id="CP089984">
    <property type="protein sequence ID" value="WXB11271.1"/>
    <property type="molecule type" value="Genomic_DNA"/>
</dbReference>